<dbReference type="PANTHER" id="PTHR43146">
    <property type="entry name" value="CANCER-RELATED NUCLEOSIDE-TRIPHOSPHATASE"/>
    <property type="match status" value="1"/>
</dbReference>
<dbReference type="GO" id="GO:0017111">
    <property type="term" value="F:ribonucleoside triphosphate phosphatase activity"/>
    <property type="evidence" value="ECO:0007669"/>
    <property type="project" value="InterPro"/>
</dbReference>
<accession>A0A251SH43</accession>
<keyword evidence="2" id="KW-0378">Hydrolase</keyword>
<dbReference type="OMA" id="VTAVQNC"/>
<evidence type="ECO:0000313" key="5">
    <source>
        <dbReference type="Proteomes" id="UP000215914"/>
    </source>
</evidence>
<dbReference type="InterPro" id="IPR004948">
    <property type="entry name" value="Nuc-triphosphatase_THEP1"/>
</dbReference>
<dbReference type="PANTHER" id="PTHR43146:SF1">
    <property type="entry name" value="CANCER-RELATED NUCLEOSIDE-TRIPHOSPHATASE"/>
    <property type="match status" value="1"/>
</dbReference>
<dbReference type="Proteomes" id="UP000215914">
    <property type="component" value="Chromosome 14"/>
</dbReference>
<dbReference type="GO" id="GO:0005524">
    <property type="term" value="F:ATP binding"/>
    <property type="evidence" value="ECO:0007669"/>
    <property type="project" value="UniProtKB-KW"/>
</dbReference>
<dbReference type="Gene3D" id="3.40.50.300">
    <property type="entry name" value="P-loop containing nucleotide triphosphate hydrolases"/>
    <property type="match status" value="1"/>
</dbReference>
<protein>
    <submittedName>
        <fullName evidence="4">Uncharacterized protein</fullName>
    </submittedName>
</protein>
<keyword evidence="3" id="KW-0067">ATP-binding</keyword>
<dbReference type="STRING" id="4232.A0A251SH43"/>
<evidence type="ECO:0000256" key="1">
    <source>
        <dbReference type="ARBA" id="ARBA00022741"/>
    </source>
</evidence>
<dbReference type="NCBIfam" id="NF010248">
    <property type="entry name" value="PRK13695.1"/>
    <property type="match status" value="1"/>
</dbReference>
<dbReference type="InParanoid" id="A0A251SH43"/>
<dbReference type="EMBL" id="CM007903">
    <property type="protein sequence ID" value="OTF98156.1"/>
    <property type="molecule type" value="Genomic_DNA"/>
</dbReference>
<dbReference type="AlphaFoldDB" id="A0A251SH43"/>
<dbReference type="SUPFAM" id="SSF52540">
    <property type="entry name" value="P-loop containing nucleoside triphosphate hydrolases"/>
    <property type="match status" value="1"/>
</dbReference>
<evidence type="ECO:0000313" key="4">
    <source>
        <dbReference type="EMBL" id="OTF98156.1"/>
    </source>
</evidence>
<keyword evidence="5" id="KW-1185">Reference proteome</keyword>
<keyword evidence="1" id="KW-0547">Nucleotide-binding</keyword>
<dbReference type="HAMAP" id="MF_00796">
    <property type="entry name" value="NTPase_1"/>
    <property type="match status" value="1"/>
</dbReference>
<dbReference type="Pfam" id="PF03266">
    <property type="entry name" value="NTPase_1"/>
    <property type="match status" value="1"/>
</dbReference>
<dbReference type="CDD" id="cd19482">
    <property type="entry name" value="RecA-like_Thep1"/>
    <property type="match status" value="1"/>
</dbReference>
<organism evidence="4 5">
    <name type="scientific">Helianthus annuus</name>
    <name type="common">Common sunflower</name>
    <dbReference type="NCBI Taxonomy" id="4232"/>
    <lineage>
        <taxon>Eukaryota</taxon>
        <taxon>Viridiplantae</taxon>
        <taxon>Streptophyta</taxon>
        <taxon>Embryophyta</taxon>
        <taxon>Tracheophyta</taxon>
        <taxon>Spermatophyta</taxon>
        <taxon>Magnoliopsida</taxon>
        <taxon>eudicotyledons</taxon>
        <taxon>Gunneridae</taxon>
        <taxon>Pentapetalae</taxon>
        <taxon>asterids</taxon>
        <taxon>campanulids</taxon>
        <taxon>Asterales</taxon>
        <taxon>Asteraceae</taxon>
        <taxon>Asteroideae</taxon>
        <taxon>Heliantheae alliance</taxon>
        <taxon>Heliantheae</taxon>
        <taxon>Helianthus</taxon>
    </lineage>
</organism>
<dbReference type="FunCoup" id="A0A251SH43">
    <property type="interactions" value="2087"/>
</dbReference>
<reference evidence="5" key="1">
    <citation type="journal article" date="2017" name="Nature">
        <title>The sunflower genome provides insights into oil metabolism, flowering and Asterid evolution.</title>
        <authorList>
            <person name="Badouin H."/>
            <person name="Gouzy J."/>
            <person name="Grassa C.J."/>
            <person name="Murat F."/>
            <person name="Staton S.E."/>
            <person name="Cottret L."/>
            <person name="Lelandais-Briere C."/>
            <person name="Owens G.L."/>
            <person name="Carrere S."/>
            <person name="Mayjonade B."/>
            <person name="Legrand L."/>
            <person name="Gill N."/>
            <person name="Kane N.C."/>
            <person name="Bowers J.E."/>
            <person name="Hubner S."/>
            <person name="Bellec A."/>
            <person name="Berard A."/>
            <person name="Berges H."/>
            <person name="Blanchet N."/>
            <person name="Boniface M.C."/>
            <person name="Brunel D."/>
            <person name="Catrice O."/>
            <person name="Chaidir N."/>
            <person name="Claudel C."/>
            <person name="Donnadieu C."/>
            <person name="Faraut T."/>
            <person name="Fievet G."/>
            <person name="Helmstetter N."/>
            <person name="King M."/>
            <person name="Knapp S.J."/>
            <person name="Lai Z."/>
            <person name="Le Paslier M.C."/>
            <person name="Lippi Y."/>
            <person name="Lorenzon L."/>
            <person name="Mandel J.R."/>
            <person name="Marage G."/>
            <person name="Marchand G."/>
            <person name="Marquand E."/>
            <person name="Bret-Mestries E."/>
            <person name="Morien E."/>
            <person name="Nambeesan S."/>
            <person name="Nguyen T."/>
            <person name="Pegot-Espagnet P."/>
            <person name="Pouilly N."/>
            <person name="Raftis F."/>
            <person name="Sallet E."/>
            <person name="Schiex T."/>
            <person name="Thomas J."/>
            <person name="Vandecasteele C."/>
            <person name="Vares D."/>
            <person name="Vear F."/>
            <person name="Vautrin S."/>
            <person name="Crespi M."/>
            <person name="Mangin B."/>
            <person name="Burke J.M."/>
            <person name="Salse J."/>
            <person name="Munos S."/>
            <person name="Vincourt P."/>
            <person name="Rieseberg L.H."/>
            <person name="Langlade N.B."/>
        </authorList>
    </citation>
    <scope>NUCLEOTIDE SEQUENCE [LARGE SCALE GENOMIC DNA]</scope>
    <source>
        <strain evidence="5">cv. SF193</strain>
    </source>
</reference>
<name>A0A251SH43_HELAN</name>
<evidence type="ECO:0000256" key="2">
    <source>
        <dbReference type="ARBA" id="ARBA00022801"/>
    </source>
</evidence>
<gene>
    <name evidence="4" type="ORF">HannXRQ_Chr14g0442531</name>
</gene>
<evidence type="ECO:0000256" key="3">
    <source>
        <dbReference type="ARBA" id="ARBA00022840"/>
    </source>
</evidence>
<dbReference type="InterPro" id="IPR027417">
    <property type="entry name" value="P-loop_NTPase"/>
</dbReference>
<dbReference type="OrthoDB" id="446244at2759"/>
<sequence>MQFELETSAVFSPNPAWVFQQTGKDHKTTMAAPAKCFLVTGSPGVGKTTLIAKIVETLKSSNPNLKIQGFFTREMRQEGERVGFEVVTLDGRTAPLASINTSSAESNRWPMVGKYKVDVASFESLALPELQVKEDTDLFVIDEVGKMELFSSLFFPAVLRVLESNKPFLATIPVPKAGRNIPAVARLKNHPGATVFSLTKSNRDAMKDQICSQLAGQLV</sequence>
<proteinExistence type="inferred from homology"/>